<evidence type="ECO:0000259" key="2">
    <source>
        <dbReference type="Pfam" id="PF03732"/>
    </source>
</evidence>
<dbReference type="Proteomes" id="UP001165121">
    <property type="component" value="Unassembled WGS sequence"/>
</dbReference>
<dbReference type="Gene3D" id="2.40.70.10">
    <property type="entry name" value="Acid Proteases"/>
    <property type="match status" value="1"/>
</dbReference>
<dbReference type="PANTHER" id="PTHR15503">
    <property type="entry name" value="LDOC1 RELATED"/>
    <property type="match status" value="1"/>
</dbReference>
<feature type="compositionally biased region" description="Polar residues" evidence="1">
    <location>
        <begin position="168"/>
        <end position="179"/>
    </location>
</feature>
<dbReference type="InterPro" id="IPR032567">
    <property type="entry name" value="RTL1-rel"/>
</dbReference>
<dbReference type="InterPro" id="IPR043128">
    <property type="entry name" value="Rev_trsase/Diguanyl_cyclase"/>
</dbReference>
<dbReference type="OrthoDB" id="122269at2759"/>
<sequence length="662" mass="74913">MPKFGGKKDEDVADFMFSAKLYFESKNLPYGDNSPQQLPLSLLVASLQGPAAAWYREYVSHDGNVVHSVAHLEELLSNEFTAPDRQEHLRDQLLRLKQSNFACLEDYVSAFRGITCKVEDMSDNGMHFQKGLVTEIQQEVKPCQFGSTTEAISFALRYKQTHRVSRGQGRNQTPTSSTAVDGPTPIAIGNSRMISREECMRRNLCLYCKEPGHRLAQCRKRPSRRHTRGGYRPQGRQSFRANHSSFQRLVDDERSDDGEVEHLQFNMVAVDAGARLPKELLRFEGMMNSQRIKILIDSGAAKNIVRPGLTRNCVASTKVKAERFDGTVTPTRIARRCCETRFGDVALIEWEVAPNQDVILGIPWLTQFNPIIDWHLGTVQFRKQCIVMDGRELFNAQLTCSVPPAQLHVARICQRDPTMTTESAWKHTVSLAYLHVPVSSEVASDTQSFREQRVESSLRTVSADVFQTKLQTDGYLEVYNVNPKTVPEKKSTPLQLRPVIAEFADAFPSELPPELPPSRSIEHEVILKPEAKRRNRIPFGLSKVEQEASDIFVADLLKKNWIEVSDSPWVSNIFGVPKKDPVTGKFPSRLEWLHSNNPNMPIPWIIDYRVVNAASEIAKIPLPPIEELFDRMQGAIVLTILDLASGYHQMRMAPNSRQFTAF</sequence>
<evidence type="ECO:0000313" key="3">
    <source>
        <dbReference type="EMBL" id="GMF56052.1"/>
    </source>
</evidence>
<dbReference type="SUPFAM" id="SSF56672">
    <property type="entry name" value="DNA/RNA polymerases"/>
    <property type="match status" value="1"/>
</dbReference>
<dbReference type="PANTHER" id="PTHR15503:SF22">
    <property type="entry name" value="TRANSPOSON TY3-I GAG POLYPROTEIN"/>
    <property type="match status" value="1"/>
</dbReference>
<dbReference type="AlphaFoldDB" id="A0A9W6Y857"/>
<dbReference type="InterPro" id="IPR043502">
    <property type="entry name" value="DNA/RNA_pol_sf"/>
</dbReference>
<dbReference type="Gene3D" id="3.30.70.270">
    <property type="match status" value="1"/>
</dbReference>
<feature type="region of interest" description="Disordered" evidence="1">
    <location>
        <begin position="163"/>
        <end position="188"/>
    </location>
</feature>
<dbReference type="Gene3D" id="3.10.10.10">
    <property type="entry name" value="HIV Type 1 Reverse Transcriptase, subunit A, domain 1"/>
    <property type="match status" value="1"/>
</dbReference>
<evidence type="ECO:0000256" key="1">
    <source>
        <dbReference type="SAM" id="MobiDB-lite"/>
    </source>
</evidence>
<gene>
    <name evidence="3" type="ORF">Pfra01_002372000</name>
</gene>
<feature type="domain" description="Retrotransposon gag" evidence="2">
    <location>
        <begin position="42"/>
        <end position="123"/>
    </location>
</feature>
<keyword evidence="4" id="KW-1185">Reference proteome</keyword>
<feature type="compositionally biased region" description="Basic residues" evidence="1">
    <location>
        <begin position="219"/>
        <end position="229"/>
    </location>
</feature>
<protein>
    <submittedName>
        <fullName evidence="3">Unnamed protein product</fullName>
    </submittedName>
</protein>
<dbReference type="Pfam" id="PF03732">
    <property type="entry name" value="Retrotrans_gag"/>
    <property type="match status" value="1"/>
</dbReference>
<feature type="region of interest" description="Disordered" evidence="1">
    <location>
        <begin position="219"/>
        <end position="242"/>
    </location>
</feature>
<dbReference type="InterPro" id="IPR021109">
    <property type="entry name" value="Peptidase_aspartic_dom_sf"/>
</dbReference>
<proteinExistence type="predicted"/>
<evidence type="ECO:0000313" key="4">
    <source>
        <dbReference type="Proteomes" id="UP001165121"/>
    </source>
</evidence>
<reference evidence="3" key="1">
    <citation type="submission" date="2023-04" db="EMBL/GenBank/DDBJ databases">
        <title>Phytophthora fragariaefolia NBRC 109709.</title>
        <authorList>
            <person name="Ichikawa N."/>
            <person name="Sato H."/>
            <person name="Tonouchi N."/>
        </authorList>
    </citation>
    <scope>NUCLEOTIDE SEQUENCE</scope>
    <source>
        <strain evidence="3">NBRC 109709</strain>
    </source>
</reference>
<dbReference type="SUPFAM" id="SSF50630">
    <property type="entry name" value="Acid proteases"/>
    <property type="match status" value="1"/>
</dbReference>
<dbReference type="InterPro" id="IPR005162">
    <property type="entry name" value="Retrotrans_gag_dom"/>
</dbReference>
<comment type="caution">
    <text evidence="3">The sequence shown here is derived from an EMBL/GenBank/DDBJ whole genome shotgun (WGS) entry which is preliminary data.</text>
</comment>
<dbReference type="CDD" id="cd00303">
    <property type="entry name" value="retropepsin_like"/>
    <property type="match status" value="1"/>
</dbReference>
<organism evidence="3 4">
    <name type="scientific">Phytophthora fragariaefolia</name>
    <dbReference type="NCBI Taxonomy" id="1490495"/>
    <lineage>
        <taxon>Eukaryota</taxon>
        <taxon>Sar</taxon>
        <taxon>Stramenopiles</taxon>
        <taxon>Oomycota</taxon>
        <taxon>Peronosporomycetes</taxon>
        <taxon>Peronosporales</taxon>
        <taxon>Peronosporaceae</taxon>
        <taxon>Phytophthora</taxon>
    </lineage>
</organism>
<name>A0A9W6Y857_9STRA</name>
<dbReference type="EMBL" id="BSXT01003898">
    <property type="protein sequence ID" value="GMF56052.1"/>
    <property type="molecule type" value="Genomic_DNA"/>
</dbReference>
<accession>A0A9W6Y857</accession>